<name>A0ABS2BYS8_9PSED</name>
<evidence type="ECO:0000313" key="2">
    <source>
        <dbReference type="EMBL" id="MBM5458635.1"/>
    </source>
</evidence>
<gene>
    <name evidence="2" type="ORF">H8F21_13780</name>
</gene>
<evidence type="ECO:0000313" key="3">
    <source>
        <dbReference type="Proteomes" id="UP000745663"/>
    </source>
</evidence>
<dbReference type="Proteomes" id="UP000745663">
    <property type="component" value="Unassembled WGS sequence"/>
</dbReference>
<keyword evidence="1" id="KW-1133">Transmembrane helix</keyword>
<dbReference type="EMBL" id="JACOPV010000008">
    <property type="protein sequence ID" value="MBM5458635.1"/>
    <property type="molecule type" value="Genomic_DNA"/>
</dbReference>
<dbReference type="RefSeq" id="WP_203584575.1">
    <property type="nucleotide sequence ID" value="NZ_JACOPV010000008.1"/>
</dbReference>
<feature type="transmembrane region" description="Helical" evidence="1">
    <location>
        <begin position="28"/>
        <end position="52"/>
    </location>
</feature>
<feature type="transmembrane region" description="Helical" evidence="1">
    <location>
        <begin position="204"/>
        <end position="232"/>
    </location>
</feature>
<feature type="transmembrane region" description="Helical" evidence="1">
    <location>
        <begin position="253"/>
        <end position="272"/>
    </location>
</feature>
<feature type="transmembrane region" description="Helical" evidence="1">
    <location>
        <begin position="59"/>
        <end position="78"/>
    </location>
</feature>
<keyword evidence="1" id="KW-0812">Transmembrane</keyword>
<feature type="transmembrane region" description="Helical" evidence="1">
    <location>
        <begin position="278"/>
        <end position="298"/>
    </location>
</feature>
<comment type="caution">
    <text evidence="2">The sequence shown here is derived from an EMBL/GenBank/DDBJ whole genome shotgun (WGS) entry which is preliminary data.</text>
</comment>
<keyword evidence="1" id="KW-0472">Membrane</keyword>
<reference evidence="2 3" key="1">
    <citation type="submission" date="2020-08" db="EMBL/GenBank/DDBJ databases">
        <title>Description of novel Pseudomonas species.</title>
        <authorList>
            <person name="Duman M."/>
            <person name="Mulet M."/>
            <person name="Altun S."/>
            <person name="Saticioglu I.B."/>
            <person name="Lalucat J."/>
            <person name="Garcia-Valdes E."/>
        </authorList>
    </citation>
    <scope>NUCLEOTIDE SEQUENCE [LARGE SCALE GENOMIC DNA]</scope>
    <source>
        <strain evidence="2 3">P66</strain>
    </source>
</reference>
<sequence>MTIFLMLLAVFCAYMAFKRLSPLGFAGAAVVFIFGLAYEAGGSLLGTFLFLVHEKLPPTAIIAAVAYGLSYGVLVLLGKKKFGRTSAPSDATSKMLKGMNVVVGRVLDTRSRSTVYTDVSIGRNAFGNLEANTYHDVQVSHSTWLHDLNTGRDVHYAGNGELRARPGHILGTVSWRGRSLIDHNFSTGMTYSVPPDTTSVFSSAIWAGILVVFGWAIFPIAALMSPLVWAGWLNWNGHGGFFVRNVAPGTHRIEAVMTYIGGLAYLIAVPIVLKSGDFVGPATFWLYAALLALHQFVVRASHKRQTALMKVAASEIHRLYKEAEEKHQARAAA</sequence>
<protein>
    <submittedName>
        <fullName evidence="2">Uncharacterized protein</fullName>
    </submittedName>
</protein>
<evidence type="ECO:0000256" key="1">
    <source>
        <dbReference type="SAM" id="Phobius"/>
    </source>
</evidence>
<accession>A0ABS2BYS8</accession>
<organism evidence="2 3">
    <name type="scientific">Pseudomonas arcuscaelestis</name>
    <dbReference type="NCBI Taxonomy" id="2710591"/>
    <lineage>
        <taxon>Bacteria</taxon>
        <taxon>Pseudomonadati</taxon>
        <taxon>Pseudomonadota</taxon>
        <taxon>Gammaproteobacteria</taxon>
        <taxon>Pseudomonadales</taxon>
        <taxon>Pseudomonadaceae</taxon>
        <taxon>Pseudomonas</taxon>
    </lineage>
</organism>
<keyword evidence="3" id="KW-1185">Reference proteome</keyword>
<proteinExistence type="predicted"/>